<feature type="domain" description="STAS" evidence="1">
    <location>
        <begin position="34"/>
        <end position="135"/>
    </location>
</feature>
<evidence type="ECO:0000313" key="3">
    <source>
        <dbReference type="Proteomes" id="UP000540423"/>
    </source>
</evidence>
<name>A0A7X0LRW9_9ACTN</name>
<dbReference type="PROSITE" id="PS50801">
    <property type="entry name" value="STAS"/>
    <property type="match status" value="1"/>
</dbReference>
<dbReference type="PANTHER" id="PTHR33495:SF2">
    <property type="entry name" value="ANTI-SIGMA FACTOR ANTAGONIST TM_1081-RELATED"/>
    <property type="match status" value="1"/>
</dbReference>
<dbReference type="InterPro" id="IPR036513">
    <property type="entry name" value="STAS_dom_sf"/>
</dbReference>
<dbReference type="PANTHER" id="PTHR33495">
    <property type="entry name" value="ANTI-SIGMA FACTOR ANTAGONIST TM_1081-RELATED-RELATED"/>
    <property type="match status" value="1"/>
</dbReference>
<accession>A0A7X0LRW9</accession>
<keyword evidence="3" id="KW-1185">Reference proteome</keyword>
<dbReference type="Pfam" id="PF13466">
    <property type="entry name" value="STAS_2"/>
    <property type="match status" value="1"/>
</dbReference>
<dbReference type="GO" id="GO:0043856">
    <property type="term" value="F:anti-sigma factor antagonist activity"/>
    <property type="evidence" value="ECO:0007669"/>
    <property type="project" value="TreeGrafter"/>
</dbReference>
<evidence type="ECO:0000259" key="1">
    <source>
        <dbReference type="PROSITE" id="PS50801"/>
    </source>
</evidence>
<dbReference type="AlphaFoldDB" id="A0A7X0LRW9"/>
<sequence length="165" mass="17863">MSFRPVPPNSRFGSLPGKTWLPTSRPRIRTLCFENVTVIEIHGEADLAAAPALHHHLREAAPCRSACLVVDLRPAGFFDSSVLDLLRDARGRAHSGGGSFALVCTDRWHLRVLRLAGLSTPHPPTSTLGDALAVEQPGVPLVPRLVASPPLARRPVLGARRSQWP</sequence>
<dbReference type="Proteomes" id="UP000540423">
    <property type="component" value="Unassembled WGS sequence"/>
</dbReference>
<protein>
    <submittedName>
        <fullName evidence="2">Anti-anti-sigma factor</fullName>
    </submittedName>
</protein>
<dbReference type="CDD" id="cd07043">
    <property type="entry name" value="STAS_anti-anti-sigma_factors"/>
    <property type="match status" value="1"/>
</dbReference>
<dbReference type="InterPro" id="IPR002645">
    <property type="entry name" value="STAS_dom"/>
</dbReference>
<dbReference type="EMBL" id="JACHEM010000014">
    <property type="protein sequence ID" value="MBB6438537.1"/>
    <property type="molecule type" value="Genomic_DNA"/>
</dbReference>
<dbReference type="Gene3D" id="3.30.750.24">
    <property type="entry name" value="STAS domain"/>
    <property type="match status" value="1"/>
</dbReference>
<reference evidence="2 3" key="1">
    <citation type="submission" date="2020-08" db="EMBL/GenBank/DDBJ databases">
        <title>Genomic Encyclopedia of Type Strains, Phase IV (KMG-IV): sequencing the most valuable type-strain genomes for metagenomic binning, comparative biology and taxonomic classification.</title>
        <authorList>
            <person name="Goeker M."/>
        </authorList>
    </citation>
    <scope>NUCLEOTIDE SEQUENCE [LARGE SCALE GENOMIC DNA]</scope>
    <source>
        <strain evidence="2 3">DSM 40141</strain>
    </source>
</reference>
<evidence type="ECO:0000313" key="2">
    <source>
        <dbReference type="EMBL" id="MBB6438537.1"/>
    </source>
</evidence>
<dbReference type="SUPFAM" id="SSF52091">
    <property type="entry name" value="SpoIIaa-like"/>
    <property type="match status" value="1"/>
</dbReference>
<dbReference type="InterPro" id="IPR058548">
    <property type="entry name" value="MlaB-like_STAS"/>
</dbReference>
<dbReference type="RefSeq" id="WP_185034750.1">
    <property type="nucleotide sequence ID" value="NZ_BNBN01000006.1"/>
</dbReference>
<gene>
    <name evidence="2" type="ORF">HNQ79_005049</name>
</gene>
<comment type="caution">
    <text evidence="2">The sequence shown here is derived from an EMBL/GenBank/DDBJ whole genome shotgun (WGS) entry which is preliminary data.</text>
</comment>
<organism evidence="2 3">
    <name type="scientific">Streptomyces candidus</name>
    <dbReference type="NCBI Taxonomy" id="67283"/>
    <lineage>
        <taxon>Bacteria</taxon>
        <taxon>Bacillati</taxon>
        <taxon>Actinomycetota</taxon>
        <taxon>Actinomycetes</taxon>
        <taxon>Kitasatosporales</taxon>
        <taxon>Streptomycetaceae</taxon>
        <taxon>Streptomyces</taxon>
    </lineage>
</organism>
<proteinExistence type="predicted"/>